<protein>
    <recommendedName>
        <fullName evidence="7">ABC transporter family G domain-containing protein</fullName>
    </recommendedName>
</protein>
<sequence>MHRKLTVFENLFHSAKMRLPREIKIADIKTMVYDTIKELGLAHVTHSIIGDAKERGISGGQRKRVNIGDCPSLEMWTTLCLELVADPSLLFLDEPTTGLDATTSYDLCKMLRVMAQRKNLNVIAVIHSPSPKAFMTFDDLLLLGKGGRTIFMGQVADSVAYFQGIGFTITDPHENPADYFLEVATGKIPRSGDPEFVWPDLFEMWDEFSGKSAGVRRPERAKTMLQQKEEHDDYAQKYLSGLKSVGFLISDMCLDIKMWFIKAGAYIAQAADDVVAVVTGREDPVRNTCHAGWQFLYCVQRAAQQVFRDRNTFISDQMIHFFIGVFISLVASALEFVGPNMNQICDASPVALQTICRVNIMDGYAFTGNFVMFGLTFAGISAGLGTFGDEKVVYWREASTGLITACYVLAK</sequence>
<dbReference type="InterPro" id="IPR027417">
    <property type="entry name" value="P-loop_NTPase"/>
</dbReference>
<dbReference type="PANTHER" id="PTHR48041:SF91">
    <property type="entry name" value="ABC TRANSPORTER G FAMILY MEMBER 28"/>
    <property type="match status" value="1"/>
</dbReference>
<reference evidence="8 9" key="1">
    <citation type="journal article" date="2015" name="Genome Biol. Evol.">
        <title>Comparative Genomics of a Bacterivorous Green Alga Reveals Evolutionary Causalities and Consequences of Phago-Mixotrophic Mode of Nutrition.</title>
        <authorList>
            <person name="Burns J.A."/>
            <person name="Paasch A."/>
            <person name="Narechania A."/>
            <person name="Kim E."/>
        </authorList>
    </citation>
    <scope>NUCLEOTIDE SEQUENCE [LARGE SCALE GENOMIC DNA]</scope>
    <source>
        <strain evidence="8 9">PLY_AMNH</strain>
    </source>
</reference>
<evidence type="ECO:0000259" key="7">
    <source>
        <dbReference type="Pfam" id="PF19055"/>
    </source>
</evidence>
<dbReference type="GO" id="GO:0140359">
    <property type="term" value="F:ABC-type transporter activity"/>
    <property type="evidence" value="ECO:0007669"/>
    <property type="project" value="InterPro"/>
</dbReference>
<evidence type="ECO:0000256" key="6">
    <source>
        <dbReference type="SAM" id="Phobius"/>
    </source>
</evidence>
<dbReference type="SUPFAM" id="SSF52540">
    <property type="entry name" value="P-loop containing nucleoside triphosphate hydrolases"/>
    <property type="match status" value="1"/>
</dbReference>
<dbReference type="PANTHER" id="PTHR48041">
    <property type="entry name" value="ABC TRANSPORTER G FAMILY MEMBER 28"/>
    <property type="match status" value="1"/>
</dbReference>
<evidence type="ECO:0000313" key="9">
    <source>
        <dbReference type="Proteomes" id="UP001190700"/>
    </source>
</evidence>
<dbReference type="InterPro" id="IPR043926">
    <property type="entry name" value="ABCG_dom"/>
</dbReference>
<dbReference type="InterPro" id="IPR050352">
    <property type="entry name" value="ABCG_transporters"/>
</dbReference>
<evidence type="ECO:0000256" key="4">
    <source>
        <dbReference type="ARBA" id="ARBA00022989"/>
    </source>
</evidence>
<keyword evidence="4 6" id="KW-1133">Transmembrane helix</keyword>
<dbReference type="Gene3D" id="3.40.50.300">
    <property type="entry name" value="P-loop containing nucleotide triphosphate hydrolases"/>
    <property type="match status" value="1"/>
</dbReference>
<comment type="caution">
    <text evidence="8">The sequence shown here is derived from an EMBL/GenBank/DDBJ whole genome shotgun (WGS) entry which is preliminary data.</text>
</comment>
<keyword evidence="9" id="KW-1185">Reference proteome</keyword>
<evidence type="ECO:0000256" key="2">
    <source>
        <dbReference type="ARBA" id="ARBA00022448"/>
    </source>
</evidence>
<dbReference type="EMBL" id="LGRX02024399">
    <property type="protein sequence ID" value="KAK3253997.1"/>
    <property type="molecule type" value="Genomic_DNA"/>
</dbReference>
<evidence type="ECO:0000313" key="8">
    <source>
        <dbReference type="EMBL" id="KAK3253997.1"/>
    </source>
</evidence>
<evidence type="ECO:0000256" key="3">
    <source>
        <dbReference type="ARBA" id="ARBA00022692"/>
    </source>
</evidence>
<comment type="subcellular location">
    <subcellularLocation>
        <location evidence="1">Membrane</location>
        <topology evidence="1">Multi-pass membrane protein</topology>
    </subcellularLocation>
</comment>
<dbReference type="Pfam" id="PF19055">
    <property type="entry name" value="ABC2_membrane_7"/>
    <property type="match status" value="1"/>
</dbReference>
<name>A0AAE0CFB2_9CHLO</name>
<keyword evidence="3 6" id="KW-0812">Transmembrane</keyword>
<feature type="non-terminal residue" evidence="8">
    <location>
        <position position="411"/>
    </location>
</feature>
<feature type="transmembrane region" description="Helical" evidence="6">
    <location>
        <begin position="364"/>
        <end position="387"/>
    </location>
</feature>
<proteinExistence type="predicted"/>
<dbReference type="GO" id="GO:0016020">
    <property type="term" value="C:membrane"/>
    <property type="evidence" value="ECO:0007669"/>
    <property type="project" value="UniProtKB-SubCell"/>
</dbReference>
<accession>A0AAE0CFB2</accession>
<organism evidence="8 9">
    <name type="scientific">Cymbomonas tetramitiformis</name>
    <dbReference type="NCBI Taxonomy" id="36881"/>
    <lineage>
        <taxon>Eukaryota</taxon>
        <taxon>Viridiplantae</taxon>
        <taxon>Chlorophyta</taxon>
        <taxon>Pyramimonadophyceae</taxon>
        <taxon>Pyramimonadales</taxon>
        <taxon>Pyramimonadaceae</taxon>
        <taxon>Cymbomonas</taxon>
    </lineage>
</organism>
<dbReference type="Proteomes" id="UP001190700">
    <property type="component" value="Unassembled WGS sequence"/>
</dbReference>
<evidence type="ECO:0000256" key="5">
    <source>
        <dbReference type="ARBA" id="ARBA00023136"/>
    </source>
</evidence>
<evidence type="ECO:0000256" key="1">
    <source>
        <dbReference type="ARBA" id="ARBA00004141"/>
    </source>
</evidence>
<feature type="domain" description="ABC transporter family G" evidence="7">
    <location>
        <begin position="127"/>
        <end position="411"/>
    </location>
</feature>
<dbReference type="AlphaFoldDB" id="A0AAE0CFB2"/>
<gene>
    <name evidence="8" type="ORF">CYMTET_36774</name>
</gene>
<feature type="transmembrane region" description="Helical" evidence="6">
    <location>
        <begin position="318"/>
        <end position="337"/>
    </location>
</feature>
<keyword evidence="5 6" id="KW-0472">Membrane</keyword>
<keyword evidence="2" id="KW-0813">Transport</keyword>